<sequence>MTISIDLIPEQLRSDKNITPYIHRAIELEQAEPIISYYNKIYVLEYILNNKIHSRSKANEELTIKLLDDTECTKKDTADESLHKVLNDKNLSFRYVLKFAFGLFNSCLESLKSYKIENKPQLIAKFRAAMCFLNVLDTFESSSDSIDFEGIFGPKIKDWNDFKAVNKEKLKVLKYQLTKLVKDEISPVEDLESDNADLEKELDVELQKLSTGQPDQDNAEVSADEEVRDVSEDDMNENNDTGSNFGGVSDSFPAVDEFIEAGGSNEIQTNHDLNEHNTDDSGTEAVNLPGAPHFIPEEGSDSDSVRLPQAPKYLPTDDIGHINKSGSIQVFPPKSEEREISYTSNDTKPASAKPVRPHHHEKPLSKENIKEILNRDDAVVQIQKHTKFANSALQFEDFNEAENQLLKGLELLRALKRQEEE</sequence>
<keyword evidence="6" id="KW-0967">Endosome</keyword>
<keyword evidence="13" id="KW-1185">Reference proteome</keyword>
<dbReference type="KEGG" id="cot:CORT_0A04010"/>
<protein>
    <submittedName>
        <fullName evidence="12">Vta1 protein</fullName>
    </submittedName>
</protein>
<evidence type="ECO:0000256" key="9">
    <source>
        <dbReference type="SAM" id="MobiDB-lite"/>
    </source>
</evidence>
<keyword evidence="7" id="KW-0653">Protein transport</keyword>
<evidence type="ECO:0000256" key="5">
    <source>
        <dbReference type="ARBA" id="ARBA00022490"/>
    </source>
</evidence>
<dbReference type="GeneID" id="14537296"/>
<reference evidence="12 13" key="1">
    <citation type="journal article" date="2012" name="PLoS ONE">
        <title>Sequence and analysis of the genome of the pathogenic yeast Candida orthopsilosis.</title>
        <authorList>
            <person name="Riccombeni A."/>
            <person name="Vidanes G."/>
            <person name="Proux-Wera E."/>
            <person name="Wolfe K.H."/>
            <person name="Butler G."/>
        </authorList>
    </citation>
    <scope>NUCLEOTIDE SEQUENCE [LARGE SCALE GENOMIC DNA]</scope>
    <source>
        <strain evidence="12 13">Co 90-125</strain>
    </source>
</reference>
<evidence type="ECO:0000256" key="2">
    <source>
        <dbReference type="ARBA" id="ARBA00004496"/>
    </source>
</evidence>
<dbReference type="HOGENOM" id="CLU_679712_0_0_1"/>
<dbReference type="GO" id="GO:0015031">
    <property type="term" value="P:protein transport"/>
    <property type="evidence" value="ECO:0007669"/>
    <property type="project" value="UniProtKB-KW"/>
</dbReference>
<gene>
    <name evidence="12" type="ORF">CORT_0A04010</name>
</gene>
<dbReference type="GO" id="GO:0032511">
    <property type="term" value="P:late endosome to vacuole transport via multivesicular body sorting pathway"/>
    <property type="evidence" value="ECO:0007669"/>
    <property type="project" value="InterPro"/>
</dbReference>
<feature type="region of interest" description="Disordered" evidence="9">
    <location>
        <begin position="267"/>
        <end position="367"/>
    </location>
</feature>
<dbReference type="Pfam" id="PF18097">
    <property type="entry name" value="Vta1_C"/>
    <property type="match status" value="1"/>
</dbReference>
<feature type="compositionally biased region" description="Acidic residues" evidence="9">
    <location>
        <begin position="222"/>
        <end position="237"/>
    </location>
</feature>
<evidence type="ECO:0000313" key="12">
    <source>
        <dbReference type="EMBL" id="CCG20789.1"/>
    </source>
</evidence>
<dbReference type="GO" id="GO:0005771">
    <property type="term" value="C:multivesicular body"/>
    <property type="evidence" value="ECO:0007669"/>
    <property type="project" value="TreeGrafter"/>
</dbReference>
<dbReference type="Gene3D" id="1.25.40.270">
    <property type="entry name" value="Vacuolar protein sorting-associated protein vta1"/>
    <property type="match status" value="1"/>
</dbReference>
<dbReference type="InterPro" id="IPR039431">
    <property type="entry name" value="Vta1/CALS_N"/>
</dbReference>
<organism evidence="12 13">
    <name type="scientific">Candida orthopsilosis (strain 90-125)</name>
    <name type="common">Yeast</name>
    <dbReference type="NCBI Taxonomy" id="1136231"/>
    <lineage>
        <taxon>Eukaryota</taxon>
        <taxon>Fungi</taxon>
        <taxon>Dikarya</taxon>
        <taxon>Ascomycota</taxon>
        <taxon>Saccharomycotina</taxon>
        <taxon>Pichiomycetes</taxon>
        <taxon>Debaryomycetaceae</taxon>
        <taxon>Candida/Lodderomyces clade</taxon>
        <taxon>Candida</taxon>
    </lineage>
</organism>
<dbReference type="InterPro" id="IPR023175">
    <property type="entry name" value="Vta1/CALS_N_sf"/>
</dbReference>
<dbReference type="InterPro" id="IPR041212">
    <property type="entry name" value="Vta1_C"/>
</dbReference>
<evidence type="ECO:0000256" key="3">
    <source>
        <dbReference type="ARBA" id="ARBA00007895"/>
    </source>
</evidence>
<evidence type="ECO:0000259" key="11">
    <source>
        <dbReference type="Pfam" id="PF18097"/>
    </source>
</evidence>
<evidence type="ECO:0000256" key="7">
    <source>
        <dbReference type="ARBA" id="ARBA00022927"/>
    </source>
</evidence>
<keyword evidence="5" id="KW-0963">Cytoplasm</keyword>
<dbReference type="Proteomes" id="UP000005018">
    <property type="component" value="Chromosome 1"/>
</dbReference>
<dbReference type="InterPro" id="IPR044538">
    <property type="entry name" value="Vta1-like"/>
</dbReference>
<evidence type="ECO:0000313" key="13">
    <source>
        <dbReference type="Proteomes" id="UP000005018"/>
    </source>
</evidence>
<comment type="subcellular location">
    <subcellularLocation>
        <location evidence="2">Cytoplasm</location>
    </subcellularLocation>
    <subcellularLocation>
        <location evidence="1">Endosome membrane</location>
        <topology evidence="1">Peripheral membrane protein</topology>
    </subcellularLocation>
</comment>
<feature type="domain" description="Vta1/callose synthase N-terminal" evidence="10">
    <location>
        <begin position="17"/>
        <end position="184"/>
    </location>
</feature>
<dbReference type="Gene3D" id="1.20.5.420">
    <property type="entry name" value="Immunoglobulin FC, subunit C"/>
    <property type="match status" value="1"/>
</dbReference>
<feature type="domain" description="Vta1 C-terminal" evidence="11">
    <location>
        <begin position="377"/>
        <end position="413"/>
    </location>
</feature>
<proteinExistence type="inferred from homology"/>
<evidence type="ECO:0000259" key="10">
    <source>
        <dbReference type="Pfam" id="PF04652"/>
    </source>
</evidence>
<accession>H8WWG5</accession>
<evidence type="ECO:0000256" key="8">
    <source>
        <dbReference type="ARBA" id="ARBA00023136"/>
    </source>
</evidence>
<feature type="region of interest" description="Disordered" evidence="9">
    <location>
        <begin position="208"/>
        <end position="251"/>
    </location>
</feature>
<dbReference type="EMBL" id="HE681719">
    <property type="protein sequence ID" value="CCG20789.1"/>
    <property type="molecule type" value="Genomic_DNA"/>
</dbReference>
<name>H8WWG5_CANO9</name>
<dbReference type="Pfam" id="PF04652">
    <property type="entry name" value="Vta1"/>
    <property type="match status" value="1"/>
</dbReference>
<dbReference type="GO" id="GO:0010008">
    <property type="term" value="C:endosome membrane"/>
    <property type="evidence" value="ECO:0007669"/>
    <property type="project" value="UniProtKB-SubCell"/>
</dbReference>
<dbReference type="RefSeq" id="XP_003866229.1">
    <property type="nucleotide sequence ID" value="XM_003866181.1"/>
</dbReference>
<dbReference type="PANTHER" id="PTHR46009">
    <property type="entry name" value="VACUOLAR PROTEIN SORTING-ASSOCIATED PROTEIN VTA1 HOMOLOG"/>
    <property type="match status" value="1"/>
</dbReference>
<comment type="similarity">
    <text evidence="3">Belongs to the VTA1 family.</text>
</comment>
<evidence type="ECO:0000256" key="1">
    <source>
        <dbReference type="ARBA" id="ARBA00004481"/>
    </source>
</evidence>
<keyword evidence="8" id="KW-0472">Membrane</keyword>
<dbReference type="AlphaFoldDB" id="H8WWG5"/>
<dbReference type="OrthoDB" id="391137at2759"/>
<dbReference type="eggNOG" id="KOG0917">
    <property type="taxonomic scope" value="Eukaryota"/>
</dbReference>
<evidence type="ECO:0000256" key="6">
    <source>
        <dbReference type="ARBA" id="ARBA00022753"/>
    </source>
</evidence>
<keyword evidence="4" id="KW-0813">Transport</keyword>
<evidence type="ECO:0000256" key="4">
    <source>
        <dbReference type="ARBA" id="ARBA00022448"/>
    </source>
</evidence>
<dbReference type="PANTHER" id="PTHR46009:SF1">
    <property type="entry name" value="VACUOLAR PROTEIN SORTING-ASSOCIATED PROTEIN VTA1 HOMOLOG"/>
    <property type="match status" value="1"/>
</dbReference>